<sequence>MFASKRSTYRAFLYCTAFTVWKVFDIVDGAPAVPGDVGDDVAYIWTLPSTASVVILAWVLARTCSRQLFRHGSHLSLQRIQLLSLSVTNMYVE</sequence>
<accession>A0A4Y2AYU8</accession>
<keyword evidence="3" id="KW-1185">Reference proteome</keyword>
<name>A0A4Y2AYU8_ARAVE</name>
<dbReference type="AlphaFoldDB" id="A0A4Y2AYU8"/>
<dbReference type="Proteomes" id="UP000499080">
    <property type="component" value="Unassembled WGS sequence"/>
</dbReference>
<evidence type="ECO:0000313" key="3">
    <source>
        <dbReference type="Proteomes" id="UP000499080"/>
    </source>
</evidence>
<gene>
    <name evidence="2" type="ORF">AVEN_118643_1</name>
</gene>
<feature type="transmembrane region" description="Helical" evidence="1">
    <location>
        <begin position="12"/>
        <end position="30"/>
    </location>
</feature>
<reference evidence="2 3" key="1">
    <citation type="journal article" date="2019" name="Sci. Rep.">
        <title>Orb-weaving spider Araneus ventricosus genome elucidates the spidroin gene catalogue.</title>
        <authorList>
            <person name="Kono N."/>
            <person name="Nakamura H."/>
            <person name="Ohtoshi R."/>
            <person name="Moran D.A.P."/>
            <person name="Shinohara A."/>
            <person name="Yoshida Y."/>
            <person name="Fujiwara M."/>
            <person name="Mori M."/>
            <person name="Tomita M."/>
            <person name="Arakawa K."/>
        </authorList>
    </citation>
    <scope>NUCLEOTIDE SEQUENCE [LARGE SCALE GENOMIC DNA]</scope>
</reference>
<evidence type="ECO:0000313" key="2">
    <source>
        <dbReference type="EMBL" id="GBL84255.1"/>
    </source>
</evidence>
<dbReference type="EMBL" id="BGPR01000036">
    <property type="protein sequence ID" value="GBL84255.1"/>
    <property type="molecule type" value="Genomic_DNA"/>
</dbReference>
<organism evidence="2 3">
    <name type="scientific">Araneus ventricosus</name>
    <name type="common">Orbweaver spider</name>
    <name type="synonym">Epeira ventricosa</name>
    <dbReference type="NCBI Taxonomy" id="182803"/>
    <lineage>
        <taxon>Eukaryota</taxon>
        <taxon>Metazoa</taxon>
        <taxon>Ecdysozoa</taxon>
        <taxon>Arthropoda</taxon>
        <taxon>Chelicerata</taxon>
        <taxon>Arachnida</taxon>
        <taxon>Araneae</taxon>
        <taxon>Araneomorphae</taxon>
        <taxon>Entelegynae</taxon>
        <taxon>Araneoidea</taxon>
        <taxon>Araneidae</taxon>
        <taxon>Araneus</taxon>
    </lineage>
</organism>
<keyword evidence="1" id="KW-0812">Transmembrane</keyword>
<proteinExistence type="predicted"/>
<protein>
    <submittedName>
        <fullName evidence="2">Uncharacterized protein</fullName>
    </submittedName>
</protein>
<comment type="caution">
    <text evidence="2">The sequence shown here is derived from an EMBL/GenBank/DDBJ whole genome shotgun (WGS) entry which is preliminary data.</text>
</comment>
<evidence type="ECO:0000256" key="1">
    <source>
        <dbReference type="SAM" id="Phobius"/>
    </source>
</evidence>
<keyword evidence="1" id="KW-1133">Transmembrane helix</keyword>
<keyword evidence="1" id="KW-0472">Membrane</keyword>
<feature type="transmembrane region" description="Helical" evidence="1">
    <location>
        <begin position="42"/>
        <end position="61"/>
    </location>
</feature>